<reference evidence="4" key="1">
    <citation type="submission" date="2018-05" db="EMBL/GenBank/DDBJ databases">
        <authorList>
            <person name="Lanie J.A."/>
            <person name="Ng W.-L."/>
            <person name="Kazmierczak K.M."/>
            <person name="Andrzejewski T.M."/>
            <person name="Davidsen T.M."/>
            <person name="Wayne K.J."/>
            <person name="Tettelin H."/>
            <person name="Glass J.I."/>
            <person name="Rusch D."/>
            <person name="Podicherti R."/>
            <person name="Tsui H.-C.T."/>
            <person name="Winkler M.E."/>
        </authorList>
    </citation>
    <scope>NUCLEOTIDE SEQUENCE</scope>
    <source>
        <strain evidence="4">KNB</strain>
    </source>
</reference>
<dbReference type="PIRSF" id="PIRSF006276">
    <property type="entry name" value="UspA"/>
    <property type="match status" value="1"/>
</dbReference>
<evidence type="ECO:0000259" key="3">
    <source>
        <dbReference type="Pfam" id="PF00582"/>
    </source>
</evidence>
<dbReference type="PANTHER" id="PTHR46268">
    <property type="entry name" value="STRESS RESPONSE PROTEIN NHAX"/>
    <property type="match status" value="1"/>
</dbReference>
<dbReference type="PRINTS" id="PR01438">
    <property type="entry name" value="UNVRSLSTRESS"/>
</dbReference>
<evidence type="ECO:0000313" key="4">
    <source>
        <dbReference type="EMBL" id="SPS04776.1"/>
    </source>
</evidence>
<name>A0A2X0SG60_9PROT</name>
<dbReference type="AlphaFoldDB" id="A0A2X0SG60"/>
<dbReference type="InterPro" id="IPR006016">
    <property type="entry name" value="UspA"/>
</dbReference>
<dbReference type="Gene3D" id="3.40.50.620">
    <property type="entry name" value="HUPs"/>
    <property type="match status" value="1"/>
</dbReference>
<evidence type="ECO:0000256" key="2">
    <source>
        <dbReference type="PIRNR" id="PIRNR006276"/>
    </source>
</evidence>
<organism evidence="4">
    <name type="scientific">Candidatus Nitrotoga fabula</name>
    <dbReference type="NCBI Taxonomy" id="2182327"/>
    <lineage>
        <taxon>Bacteria</taxon>
        <taxon>Pseudomonadati</taxon>
        <taxon>Pseudomonadota</taxon>
        <taxon>Betaproteobacteria</taxon>
        <taxon>Nitrosomonadales</taxon>
        <taxon>Gallionellaceae</taxon>
        <taxon>Candidatus Nitrotoga</taxon>
    </lineage>
</organism>
<comment type="subcellular location">
    <subcellularLocation>
        <location evidence="2">Cytoplasm</location>
    </subcellularLocation>
</comment>
<feature type="domain" description="UspA" evidence="3">
    <location>
        <begin position="1"/>
        <end position="145"/>
    </location>
</feature>
<dbReference type="EMBL" id="LS423452">
    <property type="protein sequence ID" value="SPS04776.1"/>
    <property type="molecule type" value="Genomic_DNA"/>
</dbReference>
<dbReference type="PANTHER" id="PTHR46268:SF6">
    <property type="entry name" value="UNIVERSAL STRESS PROTEIN UP12"/>
    <property type="match status" value="1"/>
</dbReference>
<evidence type="ECO:0000256" key="1">
    <source>
        <dbReference type="ARBA" id="ARBA00008791"/>
    </source>
</evidence>
<dbReference type="InterPro" id="IPR006015">
    <property type="entry name" value="Universal_stress_UspA"/>
</dbReference>
<dbReference type="CDD" id="cd00293">
    <property type="entry name" value="USP-like"/>
    <property type="match status" value="1"/>
</dbReference>
<dbReference type="InterPro" id="IPR014729">
    <property type="entry name" value="Rossmann-like_a/b/a_fold"/>
</dbReference>
<accession>A0A2X0SG60</accession>
<dbReference type="GO" id="GO:0005737">
    <property type="term" value="C:cytoplasm"/>
    <property type="evidence" value="ECO:0007669"/>
    <property type="project" value="UniProtKB-SubCell"/>
</dbReference>
<keyword evidence="2" id="KW-0963">Cytoplasm</keyword>
<gene>
    <name evidence="4" type="ORF">NITFAB_0365</name>
</gene>
<dbReference type="SUPFAM" id="SSF52402">
    <property type="entry name" value="Adenine nucleotide alpha hydrolases-like"/>
    <property type="match status" value="1"/>
</dbReference>
<sequence>MYKRIAVAVDGSETSDHALSEASTLAQEMDSVVLLLHVCEEMPVMWEPAGLLLMQDSMKAVADAGKDLLERHRKQLAERGAAVETKLVESYGGRIGSVISEEAEKWRADLLVVGTHGRKGVMHLLIGSVAEGVIRTATIPVLLVRR</sequence>
<comment type="similarity">
    <text evidence="1 2">Belongs to the universal stress protein A family.</text>
</comment>
<protein>
    <recommendedName>
        <fullName evidence="2">Universal stress protein</fullName>
    </recommendedName>
</protein>
<proteinExistence type="inferred from homology"/>
<dbReference type="Pfam" id="PF00582">
    <property type="entry name" value="Usp"/>
    <property type="match status" value="1"/>
</dbReference>